<dbReference type="Pfam" id="PF13279">
    <property type="entry name" value="4HBT_2"/>
    <property type="match status" value="1"/>
</dbReference>
<comment type="caution">
    <text evidence="3">The sequence shown here is derived from an EMBL/GenBank/DDBJ whole genome shotgun (WGS) entry which is preliminary data.</text>
</comment>
<evidence type="ECO:0000313" key="3">
    <source>
        <dbReference type="EMBL" id="TCS83580.1"/>
    </source>
</evidence>
<evidence type="ECO:0000256" key="2">
    <source>
        <dbReference type="ARBA" id="ARBA00022801"/>
    </source>
</evidence>
<comment type="similarity">
    <text evidence="1">Belongs to the 4-hydroxybenzoyl-CoA thioesterase family.</text>
</comment>
<sequence length="141" mass="16882">MKWYDTEIRVRYQETDQMGVVYHANYLVWFEVARTELVRALGVDYRKLEKMGLYLPVVDVSCQYKLSAKYDDEIIVRSRIAEYSSLRLTMEYEVIRKEDGKLLATGKTKHVWLDQEYRPVRLDRFASEIDQVLRTQMNTEN</sequence>
<gene>
    <name evidence="3" type="ORF">EDD72_104135</name>
</gene>
<dbReference type="RefSeq" id="WP_132767526.1">
    <property type="nucleotide sequence ID" value="NZ_SMAB01000004.1"/>
</dbReference>
<dbReference type="Proteomes" id="UP000295788">
    <property type="component" value="Unassembled WGS sequence"/>
</dbReference>
<organism evidence="3 4">
    <name type="scientific">Tepidibacillus fermentans</name>
    <dbReference type="NCBI Taxonomy" id="1281767"/>
    <lineage>
        <taxon>Bacteria</taxon>
        <taxon>Bacillati</taxon>
        <taxon>Bacillota</taxon>
        <taxon>Bacilli</taxon>
        <taxon>Bacillales</taxon>
        <taxon>Bacillaceae</taxon>
        <taxon>Tepidibacillus</taxon>
    </lineage>
</organism>
<dbReference type="SUPFAM" id="SSF54637">
    <property type="entry name" value="Thioesterase/thiol ester dehydrase-isomerase"/>
    <property type="match status" value="1"/>
</dbReference>
<keyword evidence="4" id="KW-1185">Reference proteome</keyword>
<reference evidence="3 4" key="1">
    <citation type="submission" date="2019-03" db="EMBL/GenBank/DDBJ databases">
        <title>Genomic Encyclopedia of Type Strains, Phase IV (KMG-IV): sequencing the most valuable type-strain genomes for metagenomic binning, comparative biology and taxonomic classification.</title>
        <authorList>
            <person name="Goeker M."/>
        </authorList>
    </citation>
    <scope>NUCLEOTIDE SEQUENCE [LARGE SCALE GENOMIC DNA]</scope>
    <source>
        <strain evidence="3 4">DSM 23802</strain>
    </source>
</reference>
<name>A0A4R3KLB5_9BACI</name>
<evidence type="ECO:0000313" key="4">
    <source>
        <dbReference type="Proteomes" id="UP000295788"/>
    </source>
</evidence>
<dbReference type="PANTHER" id="PTHR31793:SF27">
    <property type="entry name" value="NOVEL THIOESTERASE SUPERFAMILY DOMAIN AND SAPOSIN A-TYPE DOMAIN CONTAINING PROTEIN (0610012H03RIK)"/>
    <property type="match status" value="1"/>
</dbReference>
<dbReference type="InterPro" id="IPR050563">
    <property type="entry name" value="4-hydroxybenzoyl-CoA_TE"/>
</dbReference>
<dbReference type="PIRSF" id="PIRSF003230">
    <property type="entry name" value="YbgC"/>
    <property type="match status" value="1"/>
</dbReference>
<dbReference type="CDD" id="cd00586">
    <property type="entry name" value="4HBT"/>
    <property type="match status" value="1"/>
</dbReference>
<evidence type="ECO:0000256" key="1">
    <source>
        <dbReference type="ARBA" id="ARBA00005953"/>
    </source>
</evidence>
<dbReference type="PANTHER" id="PTHR31793">
    <property type="entry name" value="4-HYDROXYBENZOYL-COA THIOESTERASE FAMILY MEMBER"/>
    <property type="match status" value="1"/>
</dbReference>
<proteinExistence type="inferred from homology"/>
<dbReference type="Gene3D" id="3.10.129.10">
    <property type="entry name" value="Hotdog Thioesterase"/>
    <property type="match status" value="1"/>
</dbReference>
<dbReference type="GO" id="GO:0047617">
    <property type="term" value="F:fatty acyl-CoA hydrolase activity"/>
    <property type="evidence" value="ECO:0007669"/>
    <property type="project" value="TreeGrafter"/>
</dbReference>
<dbReference type="EMBL" id="SMAB01000004">
    <property type="protein sequence ID" value="TCS83580.1"/>
    <property type="molecule type" value="Genomic_DNA"/>
</dbReference>
<protein>
    <submittedName>
        <fullName evidence="3">Acyl-CoA thioester hydrolase</fullName>
    </submittedName>
</protein>
<dbReference type="InterPro" id="IPR008272">
    <property type="entry name" value="HB-CoA_thioesterase_AS"/>
</dbReference>
<dbReference type="NCBIfam" id="TIGR00051">
    <property type="entry name" value="YbgC/FadM family acyl-CoA thioesterase"/>
    <property type="match status" value="1"/>
</dbReference>
<dbReference type="InterPro" id="IPR029069">
    <property type="entry name" value="HotDog_dom_sf"/>
</dbReference>
<dbReference type="OrthoDB" id="9800856at2"/>
<dbReference type="InterPro" id="IPR006684">
    <property type="entry name" value="YbgC/YbaW"/>
</dbReference>
<keyword evidence="2 3" id="KW-0378">Hydrolase</keyword>
<dbReference type="PROSITE" id="PS01328">
    <property type="entry name" value="4HBCOA_THIOESTERASE"/>
    <property type="match status" value="1"/>
</dbReference>
<accession>A0A4R3KLB5</accession>
<dbReference type="AlphaFoldDB" id="A0A4R3KLB5"/>